<keyword evidence="4" id="KW-1185">Reference proteome</keyword>
<dbReference type="AlphaFoldDB" id="A0A1J9RWC1"/>
<organism evidence="3 4">
    <name type="scientific">Diplodia corticola</name>
    <dbReference type="NCBI Taxonomy" id="236234"/>
    <lineage>
        <taxon>Eukaryota</taxon>
        <taxon>Fungi</taxon>
        <taxon>Dikarya</taxon>
        <taxon>Ascomycota</taxon>
        <taxon>Pezizomycotina</taxon>
        <taxon>Dothideomycetes</taxon>
        <taxon>Dothideomycetes incertae sedis</taxon>
        <taxon>Botryosphaeriales</taxon>
        <taxon>Botryosphaeriaceae</taxon>
        <taxon>Diplodia</taxon>
    </lineage>
</organism>
<keyword evidence="2" id="KW-1133">Transmembrane helix</keyword>
<evidence type="ECO:0000313" key="3">
    <source>
        <dbReference type="EMBL" id="OJD32671.1"/>
    </source>
</evidence>
<comment type="caution">
    <text evidence="3">The sequence shown here is derived from an EMBL/GenBank/DDBJ whole genome shotgun (WGS) entry which is preliminary data.</text>
</comment>
<dbReference type="Proteomes" id="UP000183809">
    <property type="component" value="Unassembled WGS sequence"/>
</dbReference>
<feature type="transmembrane region" description="Helical" evidence="2">
    <location>
        <begin position="175"/>
        <end position="199"/>
    </location>
</feature>
<proteinExistence type="predicted"/>
<protein>
    <submittedName>
        <fullName evidence="3">Uncharacterized protein</fullName>
    </submittedName>
</protein>
<feature type="transmembrane region" description="Helical" evidence="2">
    <location>
        <begin position="720"/>
        <end position="743"/>
    </location>
</feature>
<dbReference type="RefSeq" id="XP_020128931.1">
    <property type="nucleotide sequence ID" value="XM_020275023.1"/>
</dbReference>
<feature type="transmembrane region" description="Helical" evidence="2">
    <location>
        <begin position="108"/>
        <end position="127"/>
    </location>
</feature>
<sequence>MTLKSFRYTIVGKQKPNSSFDALRKGAKVQEQDSTLPCNALPSRRLHFALHQRSLAVYSICCILFAITLAVLFSISQSNQGLVSLDDQFYYSSIGNSKSGTQRTSPVYYAWKYGPTAVFTLFAVFWGQVEYQVKRVMPWRQIASGASTPEEGALMDYISLSSFDALWSSLKKSHFLVSTAVAGTILIKLMIILSTGLFAAANIPLSDEHAALRTLDDFLPNGTGLNSVDDATAIIVNNLYAYGSPLPFGTTKEYAYQRFEATTGSHTSLIAGNVTVFDTDVECESASLNGLDIDGKRHVTLATSSCNMTFPLASDCGSTSQGDYALYTCERFSRCDSDSATEWRFALAVVNISDSDLPLRVDSSFALSCKPQYQLEEATVSLTPESISRNEPHQITPILGAEMHLPEVPVAEFGQAVFKSWSSAWEPLLSNGTTWLNLFSVFPVIAPETNWTKMWRPSDYDPPTVANVFREVHGLISIQVAKKYFMMSAQDEITGTTVSVVPRLFLRGPAFWATEAILLLIAMFSLVLVGQRNSLSLAPTSSSVNSLARALSSPSMMQILSEPEASCLHDPARADPSQTNESRTSAEDQDVSELATESPEDGHPWYRPSILSWGWRAFVGGMPLIVIVILEATYRYSTTHKGISDVSDGAFAHYAWSYIPALVMAIIGISCSGLDFSIRLLAPYHTLRRKPVSAQSVTSEDFLAKVPLHAAASALRTSQLVVFMISAASILAPFLTVVVAGVFSTVKVPQSTPIRLSQLDEFSPANVSELDALSFTPSTMGDPGRGRMTAGFIMTSNLSYPRWTHGVYAFPQVEIAPSTDQNSSSVPNMTDRVLKAQIPAIRARANCTLLPSTIDDSVTSNRTRLEKLIQWYIPNATSPLPVPSNASNPKFQGSSDDDKPWTSDAAGDGYFGYWYTDELRFDDFDYHPDGSYSPSWSALPAAFPRALAAFGTVHANTTSSVTPLYCTPYLARTTLTAQFLLPDFDLDAGSPLLEEEEHVETVFSHDSYMSLQSGDEWSIPASFSALAAAQRADFADFALLVAYGLGGTPVAELVDPQNVDKLVAAIDHAYGLYMAQVLATQRRAFVDDDHDDDDTEQRRPLLDGVLVDPDRLRLRQDEVSTRVLQAVLAAVAACVVAACVVTSAERVVPRCPCSIAGFAGLVEGSEWLAVIRERVGALEGRGEELEEEALEREVMEGLVLSLGWWGEEGKRRFGIDVEGGEVGEG</sequence>
<feature type="transmembrane region" description="Helical" evidence="2">
    <location>
        <begin position="654"/>
        <end position="681"/>
    </location>
</feature>
<keyword evidence="2" id="KW-0812">Transmembrane</keyword>
<dbReference type="EMBL" id="MNUE01000037">
    <property type="protein sequence ID" value="OJD32671.1"/>
    <property type="molecule type" value="Genomic_DNA"/>
</dbReference>
<dbReference type="Pfam" id="PF11915">
    <property type="entry name" value="DUF3433"/>
    <property type="match status" value="2"/>
</dbReference>
<evidence type="ECO:0000256" key="2">
    <source>
        <dbReference type="SAM" id="Phobius"/>
    </source>
</evidence>
<feature type="region of interest" description="Disordered" evidence="1">
    <location>
        <begin position="568"/>
        <end position="601"/>
    </location>
</feature>
<gene>
    <name evidence="3" type="ORF">BKCO1_37000143</name>
</gene>
<feature type="region of interest" description="Disordered" evidence="1">
    <location>
        <begin position="880"/>
        <end position="902"/>
    </location>
</feature>
<dbReference type="PANTHER" id="PTHR37544:SF1">
    <property type="entry name" value="PHOSPHORIBOSYLAMINOIMIDAZOLE-SUCCINOCARBOXAMIDE SYNTHASE"/>
    <property type="match status" value="1"/>
</dbReference>
<feature type="transmembrane region" description="Helical" evidence="2">
    <location>
        <begin position="613"/>
        <end position="634"/>
    </location>
</feature>
<dbReference type="OrthoDB" id="3912677at2759"/>
<reference evidence="3 4" key="1">
    <citation type="submission" date="2016-10" db="EMBL/GenBank/DDBJ databases">
        <title>Proteomics and genomics reveal pathogen-plant mechanisms compatible with a hemibiotrophic lifestyle of Diplodia corticola.</title>
        <authorList>
            <person name="Fernandes I."/>
            <person name="De Jonge R."/>
            <person name="Van De Peer Y."/>
            <person name="Devreese B."/>
            <person name="Alves A."/>
            <person name="Esteves A.C."/>
        </authorList>
    </citation>
    <scope>NUCLEOTIDE SEQUENCE [LARGE SCALE GENOMIC DNA]</scope>
    <source>
        <strain evidence="3 4">CBS 112549</strain>
    </source>
</reference>
<accession>A0A1J9RWC1</accession>
<dbReference type="GeneID" id="31015284"/>
<evidence type="ECO:0000313" key="4">
    <source>
        <dbReference type="Proteomes" id="UP000183809"/>
    </source>
</evidence>
<dbReference type="PANTHER" id="PTHR37544">
    <property type="entry name" value="SPRAY-RELATED"/>
    <property type="match status" value="1"/>
</dbReference>
<feature type="transmembrane region" description="Helical" evidence="2">
    <location>
        <begin position="510"/>
        <end position="529"/>
    </location>
</feature>
<evidence type="ECO:0000256" key="1">
    <source>
        <dbReference type="SAM" id="MobiDB-lite"/>
    </source>
</evidence>
<name>A0A1J9RWC1_9PEZI</name>
<feature type="transmembrane region" description="Helical" evidence="2">
    <location>
        <begin position="55"/>
        <end position="75"/>
    </location>
</feature>
<keyword evidence="2" id="KW-0472">Membrane</keyword>
<dbReference type="STRING" id="236234.A0A1J9RWC1"/>
<feature type="compositionally biased region" description="Polar residues" evidence="1">
    <location>
        <begin position="884"/>
        <end position="894"/>
    </location>
</feature>
<dbReference type="InterPro" id="IPR021840">
    <property type="entry name" value="DUF3433"/>
</dbReference>